<keyword evidence="3" id="KW-1185">Reference proteome</keyword>
<dbReference type="Proteomes" id="UP000069773">
    <property type="component" value="Unassembled WGS sequence"/>
</dbReference>
<name>A0AAW5SJU8_MYCNV</name>
<evidence type="ECO:0000313" key="1">
    <source>
        <dbReference type="EMBL" id="GAT07678.1"/>
    </source>
</evidence>
<dbReference type="AlphaFoldDB" id="A0AAW5SJU8"/>
<evidence type="ECO:0000313" key="2">
    <source>
        <dbReference type="EMBL" id="MCV7023676.1"/>
    </source>
</evidence>
<evidence type="ECO:0008006" key="5">
    <source>
        <dbReference type="Google" id="ProtNLM"/>
    </source>
</evidence>
<proteinExistence type="predicted"/>
<reference evidence="2" key="3">
    <citation type="journal article" date="2022" name="BMC Genomics">
        <title>Comparative genome analysis of mycobacteria focusing on tRNA and non-coding RNA.</title>
        <authorList>
            <person name="Behra P.R.K."/>
            <person name="Pettersson B.M.F."/>
            <person name="Ramesh M."/>
            <person name="Das S."/>
            <person name="Dasgupta S."/>
            <person name="Kirsebom L.A."/>
        </authorList>
    </citation>
    <scope>NUCLEOTIDE SEQUENCE</scope>
    <source>
        <strain evidence="2">DSM 44203</strain>
    </source>
</reference>
<evidence type="ECO:0000313" key="4">
    <source>
        <dbReference type="Proteomes" id="UP001207528"/>
    </source>
</evidence>
<dbReference type="EMBL" id="BCTA01000013">
    <property type="protein sequence ID" value="GAT07678.1"/>
    <property type="molecule type" value="Genomic_DNA"/>
</dbReference>
<dbReference type="RefSeq" id="WP_110765748.1">
    <property type="nucleotide sequence ID" value="NZ_BCTA01000013.1"/>
</dbReference>
<dbReference type="EMBL" id="JACKTI010000029">
    <property type="protein sequence ID" value="MCV7023676.1"/>
    <property type="molecule type" value="Genomic_DNA"/>
</dbReference>
<sequence length="161" mass="17364">MAIESHPQADRHVISARQAARILRRDVRTIRRMIESGALQGGATAGPKQKRWYVYVDQLPPASSEQPTPSATGSDEVADLKAQIVTLQETNRLLSASHALTLAAMEDYKAGAEGFRIAAEGYRQAALKYQSAAEGFHGALEHQRDALAQFTTPGHLGDTAG</sequence>
<reference evidence="2" key="2">
    <citation type="submission" date="2020-07" db="EMBL/GenBank/DDBJ databases">
        <authorList>
            <person name="Pettersson B.M.F."/>
            <person name="Behra P.R.K."/>
            <person name="Ramesh M."/>
            <person name="Das S."/>
            <person name="Dasgupta S."/>
            <person name="Kirsebom L.A."/>
        </authorList>
    </citation>
    <scope>NUCLEOTIDE SEQUENCE</scope>
    <source>
        <strain evidence="2">DSM 44203</strain>
    </source>
</reference>
<comment type="caution">
    <text evidence="2">The sequence shown here is derived from an EMBL/GenBank/DDBJ whole genome shotgun (WGS) entry which is preliminary data.</text>
</comment>
<dbReference type="Proteomes" id="UP001207528">
    <property type="component" value="Unassembled WGS sequence"/>
</dbReference>
<evidence type="ECO:0000313" key="3">
    <source>
        <dbReference type="Proteomes" id="UP000069773"/>
    </source>
</evidence>
<organism evidence="2 4">
    <name type="scientific">Mycolicibacterium novocastrense</name>
    <name type="common">Mycobacterium novocastrense</name>
    <dbReference type="NCBI Taxonomy" id="59813"/>
    <lineage>
        <taxon>Bacteria</taxon>
        <taxon>Bacillati</taxon>
        <taxon>Actinomycetota</taxon>
        <taxon>Actinomycetes</taxon>
        <taxon>Mycobacteriales</taxon>
        <taxon>Mycobacteriaceae</taxon>
        <taxon>Mycolicibacterium</taxon>
    </lineage>
</organism>
<protein>
    <recommendedName>
        <fullName evidence="5">Helix-turn-helix domain-containing protein</fullName>
    </recommendedName>
</protein>
<accession>A0AAW5SJU8</accession>
<reference evidence="1 3" key="1">
    <citation type="journal article" date="2016" name="Genome Announc.">
        <title>Draft Genome Sequences of Five Rapidly Growing Mycobacterium Species, M. thermoresistibile, M. fortuitum subsp. acetamidolyticum, M. canariasense, M. brisbanense, and M. novocastrense.</title>
        <authorList>
            <person name="Katahira K."/>
            <person name="Ogura Y."/>
            <person name="Gotoh Y."/>
            <person name="Hayashi T."/>
        </authorList>
    </citation>
    <scope>NUCLEOTIDE SEQUENCE [LARGE SCALE GENOMIC DNA]</scope>
    <source>
        <strain evidence="1 3">JCM18114</strain>
    </source>
</reference>
<gene>
    <name evidence="2" type="ORF">H7I77_09990</name>
    <name evidence="1" type="ORF">RMCN_0811</name>
</gene>